<dbReference type="EMBL" id="UZAI01000501">
    <property type="protein sequence ID" value="VDO53698.1"/>
    <property type="molecule type" value="Genomic_DNA"/>
</dbReference>
<dbReference type="PROSITE" id="PS50095">
    <property type="entry name" value="PLAT"/>
    <property type="match status" value="2"/>
</dbReference>
<evidence type="ECO:0000256" key="1">
    <source>
        <dbReference type="PROSITE-ProRule" id="PRU00152"/>
    </source>
</evidence>
<protein>
    <submittedName>
        <fullName evidence="2">Uncharacterized protein</fullName>
    </submittedName>
</protein>
<dbReference type="AlphaFoldDB" id="A0A183LE19"/>
<dbReference type="PANTHER" id="PTHR45901">
    <property type="entry name" value="PROTEIN CBG12474"/>
    <property type="match status" value="1"/>
</dbReference>
<accession>A0A183LE19</accession>
<dbReference type="Gene3D" id="2.40.180.10">
    <property type="entry name" value="Catalase core domain"/>
    <property type="match status" value="1"/>
</dbReference>
<dbReference type="Proteomes" id="UP000277204">
    <property type="component" value="Unassembled WGS sequence"/>
</dbReference>
<sequence>MLIKILLFLYHDILRLPSFPLGDLETIRLGIQERNIDKQINPNDVQLQKWFCEKVSITDPVSKRTYIFTIHQWLSVTPTSNLKKDVLVNYSKIIEDPYKKAFNELKNKQTITYKVSIYTGTKGCANTDANIFITMFSTTPGLNSGRIALKRENKNLFDRKQLDEFYVESIDLASGKDDGLSSPINLDNSKAAASFKQCRQRDKCEPIHYSSVTTSITREKMNSYAIKGSF</sequence>
<evidence type="ECO:0000313" key="3">
    <source>
        <dbReference type="Proteomes" id="UP000277204"/>
    </source>
</evidence>
<name>A0A183LE19_9TREM</name>
<dbReference type="STRING" id="48269.A0A183LE19"/>
<dbReference type="InterPro" id="IPR036392">
    <property type="entry name" value="PLAT/LH2_dom_sf"/>
</dbReference>
<reference evidence="2 3" key="1">
    <citation type="submission" date="2018-11" db="EMBL/GenBank/DDBJ databases">
        <authorList>
            <consortium name="Pathogen Informatics"/>
        </authorList>
    </citation>
    <scope>NUCLEOTIDE SEQUENCE [LARGE SCALE GENOMIC DNA]</scope>
    <source>
        <strain evidence="2 3">Zambia</strain>
    </source>
</reference>
<dbReference type="Gene3D" id="2.60.60.20">
    <property type="entry name" value="PLAT/LH2 domain"/>
    <property type="match status" value="1"/>
</dbReference>
<comment type="caution">
    <text evidence="1">Lacks conserved residue(s) required for the propagation of feature annotation.</text>
</comment>
<dbReference type="SUPFAM" id="SSF49723">
    <property type="entry name" value="Lipase/lipooxygenase domain (PLAT/LH2 domain)"/>
    <property type="match status" value="2"/>
</dbReference>
<dbReference type="InterPro" id="IPR001024">
    <property type="entry name" value="PLAT/LH2_dom"/>
</dbReference>
<organism evidence="2 3">
    <name type="scientific">Schistosoma margrebowiei</name>
    <dbReference type="NCBI Taxonomy" id="48269"/>
    <lineage>
        <taxon>Eukaryota</taxon>
        <taxon>Metazoa</taxon>
        <taxon>Spiralia</taxon>
        <taxon>Lophotrochozoa</taxon>
        <taxon>Platyhelminthes</taxon>
        <taxon>Trematoda</taxon>
        <taxon>Digenea</taxon>
        <taxon>Strigeidida</taxon>
        <taxon>Schistosomatoidea</taxon>
        <taxon>Schistosomatidae</taxon>
        <taxon>Schistosoma</taxon>
    </lineage>
</organism>
<evidence type="ECO:0000313" key="2">
    <source>
        <dbReference type="EMBL" id="VDO53698.1"/>
    </source>
</evidence>
<keyword evidence="3" id="KW-1185">Reference proteome</keyword>
<dbReference type="InterPro" id="IPR052970">
    <property type="entry name" value="Inner_ear_hair_cell_LOXHD"/>
</dbReference>
<gene>
    <name evidence="2" type="ORF">SMRZ_LOCUS2044</name>
</gene>
<proteinExistence type="predicted"/>
<dbReference type="PANTHER" id="PTHR45901:SF3">
    <property type="entry name" value="LIPOXYGENASE HOMOLOGY DOMAIN-CONTAINING PROTEIN 1"/>
    <property type="match status" value="1"/>
</dbReference>